<dbReference type="Proteomes" id="UP001209878">
    <property type="component" value="Unassembled WGS sequence"/>
</dbReference>
<dbReference type="InterPro" id="IPR013320">
    <property type="entry name" value="ConA-like_dom_sf"/>
</dbReference>
<proteinExistence type="predicted"/>
<name>A0AAD9NLZ5_RIDPI</name>
<dbReference type="AlphaFoldDB" id="A0AAD9NLZ5"/>
<gene>
    <name evidence="1" type="ORF">NP493_891g00044</name>
</gene>
<accession>A0AAD9NLZ5</accession>
<dbReference type="EMBL" id="JAODUO010000891">
    <property type="protein sequence ID" value="KAK2173231.1"/>
    <property type="molecule type" value="Genomic_DNA"/>
</dbReference>
<evidence type="ECO:0008006" key="3">
    <source>
        <dbReference type="Google" id="ProtNLM"/>
    </source>
</evidence>
<comment type="caution">
    <text evidence="1">The sequence shown here is derived from an EMBL/GenBank/DDBJ whole genome shotgun (WGS) entry which is preliminary data.</text>
</comment>
<reference evidence="1" key="1">
    <citation type="journal article" date="2023" name="Mol. Biol. Evol.">
        <title>Third-Generation Sequencing Reveals the Adaptive Role of the Epigenome in Three Deep-Sea Polychaetes.</title>
        <authorList>
            <person name="Perez M."/>
            <person name="Aroh O."/>
            <person name="Sun Y."/>
            <person name="Lan Y."/>
            <person name="Juniper S.K."/>
            <person name="Young C.R."/>
            <person name="Angers B."/>
            <person name="Qian P.Y."/>
        </authorList>
    </citation>
    <scope>NUCLEOTIDE SEQUENCE</scope>
    <source>
        <strain evidence="1">R07B-5</strain>
    </source>
</reference>
<sequence>MAGTGSEPTNWVWVEAIKVDREPAAFIKTAARFDGSSHLEIPRFANSYATWTQFAVSFCYKRDSNGGTATQGLVTNGNCFATASISITSGQGVISARFTTRSGTVTISEIVAADDAWHHVDLSYDGTQVHLCVDGTCHFMGNSKGPISERQCAMVIGRLEVSGTGFTGLMDELCFYGKALPRGAVKKLQDKYFPDTA</sequence>
<dbReference type="SUPFAM" id="SSF49899">
    <property type="entry name" value="Concanavalin A-like lectins/glucanases"/>
    <property type="match status" value="1"/>
</dbReference>
<dbReference type="Gene3D" id="2.60.120.200">
    <property type="match status" value="1"/>
</dbReference>
<evidence type="ECO:0000313" key="2">
    <source>
        <dbReference type="Proteomes" id="UP001209878"/>
    </source>
</evidence>
<protein>
    <recommendedName>
        <fullName evidence="3">Concanavalin A-like lectin/glucanases superfamily</fullName>
    </recommendedName>
</protein>
<keyword evidence="2" id="KW-1185">Reference proteome</keyword>
<dbReference type="Pfam" id="PF13385">
    <property type="entry name" value="Laminin_G_3"/>
    <property type="match status" value="1"/>
</dbReference>
<evidence type="ECO:0000313" key="1">
    <source>
        <dbReference type="EMBL" id="KAK2173231.1"/>
    </source>
</evidence>
<organism evidence="1 2">
    <name type="scientific">Ridgeia piscesae</name>
    <name type="common">Tubeworm</name>
    <dbReference type="NCBI Taxonomy" id="27915"/>
    <lineage>
        <taxon>Eukaryota</taxon>
        <taxon>Metazoa</taxon>
        <taxon>Spiralia</taxon>
        <taxon>Lophotrochozoa</taxon>
        <taxon>Annelida</taxon>
        <taxon>Polychaeta</taxon>
        <taxon>Sedentaria</taxon>
        <taxon>Canalipalpata</taxon>
        <taxon>Sabellida</taxon>
        <taxon>Siboglinidae</taxon>
        <taxon>Ridgeia</taxon>
    </lineage>
</organism>